<reference evidence="3" key="1">
    <citation type="submission" date="2015-08" db="EMBL/GenBank/DDBJ databases">
        <title>Complete DNA Sequence of Pseudomonas syringae pv. actinidiae, the Causal Agent of Kiwifruit Canker Disease.</title>
        <authorList>
            <person name="Rikkerink E.H.A."/>
            <person name="Fineran P.C."/>
        </authorList>
    </citation>
    <scope>NUCLEOTIDE SEQUENCE</scope>
    <source>
        <strain evidence="3">DSM 13666</strain>
    </source>
</reference>
<proteinExistence type="predicted"/>
<dbReference type="GeneID" id="87599606"/>
<keyword evidence="1" id="KW-0812">Transmembrane</keyword>
<sequence>MNYENIKTVLLTGLVIMSWVLTWQLWTFQLDYAVLDNENNYEELIRLEEERSMNEVIVPESMIVHGGDEEYYIVRPDLEQHKDFLATMSETTFIDDDMRVQHPFASAPTGIQLIYPTSIPSELFVHLFDVEDEDFLLPLTSINRIYFYVEPDEGVVAQLLSLFDEQVVTIKTDMSPSDLEALMEDTDDYMAATSIVMGMHQQSQYVPVDHTHLPTLSYTATMLSSMQFSQALFTDPSAVSMYHQSNGKDDSYTDGNRIISEQGGGNFMEYTNPVFSETTERSGRHIIQASFDFINSHGGWTDQYILDDWQSFGTRDLVSYRLWVNGFPVMSFQGEDLMKLDLVRRGSGNQPTEYRRPLFDIDNQPIDGGKKELPSGEEVLDALKEREDFNPRSLEKMVIGYEMVKPSYVIAEPFWFVKYDGRWEKIDLTAKEEVTDGLE</sequence>
<dbReference type="PATRIC" id="fig|136160.3.peg.3592"/>
<dbReference type="Pfam" id="PF07435">
    <property type="entry name" value="YycH"/>
    <property type="match status" value="1"/>
</dbReference>
<feature type="domain" description="Regulatory protein YycH" evidence="2">
    <location>
        <begin position="4"/>
        <end position="439"/>
    </location>
</feature>
<dbReference type="InterPro" id="IPR009996">
    <property type="entry name" value="YycH"/>
</dbReference>
<keyword evidence="1" id="KW-1133">Transmembrane helix</keyword>
<dbReference type="InterPro" id="IPR042274">
    <property type="entry name" value="YycH/YycI_2"/>
</dbReference>
<comment type="caution">
    <text evidence="3">The sequence shown here is derived from an EMBL/GenBank/DDBJ whole genome shotgun (WGS) entry which is preliminary data.</text>
</comment>
<protein>
    <recommendedName>
        <fullName evidence="2">Regulatory protein YycH domain-containing protein</fullName>
    </recommendedName>
</protein>
<feature type="transmembrane region" description="Helical" evidence="1">
    <location>
        <begin position="9"/>
        <end position="26"/>
    </location>
</feature>
<dbReference type="EMBL" id="LILD01000010">
    <property type="protein sequence ID" value="KOO36521.1"/>
    <property type="molecule type" value="Genomic_DNA"/>
</dbReference>
<gene>
    <name evidence="3" type="ORF">AMD02_18175</name>
</gene>
<keyword evidence="1" id="KW-0472">Membrane</keyword>
<dbReference type="Gene3D" id="3.30.310.160">
    <property type="entry name" value="YycH protein, domain 2"/>
    <property type="match status" value="1"/>
</dbReference>
<name>A0A0M0KCE4_ALKHA</name>
<evidence type="ECO:0000313" key="3">
    <source>
        <dbReference type="EMBL" id="KOO36521.1"/>
    </source>
</evidence>
<accession>A0A0M0KCE4</accession>
<organism evidence="3">
    <name type="scientific">Halalkalibacterium halodurans</name>
    <name type="common">Bacillus halodurans</name>
    <dbReference type="NCBI Taxonomy" id="86665"/>
    <lineage>
        <taxon>Bacteria</taxon>
        <taxon>Bacillati</taxon>
        <taxon>Bacillota</taxon>
        <taxon>Bacilli</taxon>
        <taxon>Bacillales</taxon>
        <taxon>Bacillaceae</taxon>
        <taxon>Halalkalibacterium (ex Joshi et al. 2022)</taxon>
    </lineage>
</organism>
<dbReference type="RefSeq" id="WP_053432372.1">
    <property type="nucleotide sequence ID" value="NZ_CP040441.1"/>
</dbReference>
<dbReference type="CDD" id="cd15787">
    <property type="entry name" value="YycH_N"/>
    <property type="match status" value="1"/>
</dbReference>
<evidence type="ECO:0000259" key="2">
    <source>
        <dbReference type="Pfam" id="PF07435"/>
    </source>
</evidence>
<dbReference type="AlphaFoldDB" id="A0A0M0KCE4"/>
<evidence type="ECO:0000256" key="1">
    <source>
        <dbReference type="SAM" id="Phobius"/>
    </source>
</evidence>